<dbReference type="AlphaFoldDB" id="A0AAV2SKP3"/>
<dbReference type="EMBL" id="CAXKWB010071223">
    <property type="protein sequence ID" value="CAL4194786.1"/>
    <property type="molecule type" value="Genomic_DNA"/>
</dbReference>
<protein>
    <submittedName>
        <fullName evidence="2">Uncharacterized protein</fullName>
    </submittedName>
</protein>
<evidence type="ECO:0000313" key="2">
    <source>
        <dbReference type="EMBL" id="CAL4194786.1"/>
    </source>
</evidence>
<gene>
    <name evidence="2" type="ORF">MNOR_LOCUS36994</name>
</gene>
<proteinExistence type="predicted"/>
<dbReference type="Proteomes" id="UP001497623">
    <property type="component" value="Unassembled WGS sequence"/>
</dbReference>
<comment type="caution">
    <text evidence="2">The sequence shown here is derived from an EMBL/GenBank/DDBJ whole genome shotgun (WGS) entry which is preliminary data.</text>
</comment>
<reference evidence="2 3" key="1">
    <citation type="submission" date="2024-05" db="EMBL/GenBank/DDBJ databases">
        <authorList>
            <person name="Wallberg A."/>
        </authorList>
    </citation>
    <scope>NUCLEOTIDE SEQUENCE [LARGE SCALE GENOMIC DNA]</scope>
</reference>
<accession>A0AAV2SKP3</accession>
<sequence length="196" mass="21092">MVRLVFRPYTQLRRSICTSESLRTSTRVSSGFILARHSSPSFGSQHVCSRYSPPAMGHASPEPAPRRDRPSACVKLAFTLIAPLGLVRPMTRTHVGLLGPCFKTGRVDHRPTRRRRAPLPQRRDALKAGTGMGPSQGQPGHRGVPVHGGTVPPTRAFDSPATGRGDLLRGKYARGGPRDGAGPCGPRHPGCRLSPD</sequence>
<name>A0AAV2SKP3_MEGNR</name>
<organism evidence="2 3">
    <name type="scientific">Meganyctiphanes norvegica</name>
    <name type="common">Northern krill</name>
    <name type="synonym">Thysanopoda norvegica</name>
    <dbReference type="NCBI Taxonomy" id="48144"/>
    <lineage>
        <taxon>Eukaryota</taxon>
        <taxon>Metazoa</taxon>
        <taxon>Ecdysozoa</taxon>
        <taxon>Arthropoda</taxon>
        <taxon>Crustacea</taxon>
        <taxon>Multicrustacea</taxon>
        <taxon>Malacostraca</taxon>
        <taxon>Eumalacostraca</taxon>
        <taxon>Eucarida</taxon>
        <taxon>Euphausiacea</taxon>
        <taxon>Euphausiidae</taxon>
        <taxon>Meganyctiphanes</taxon>
    </lineage>
</organism>
<evidence type="ECO:0000256" key="1">
    <source>
        <dbReference type="SAM" id="MobiDB-lite"/>
    </source>
</evidence>
<evidence type="ECO:0000313" key="3">
    <source>
        <dbReference type="Proteomes" id="UP001497623"/>
    </source>
</evidence>
<feature type="region of interest" description="Disordered" evidence="1">
    <location>
        <begin position="106"/>
        <end position="196"/>
    </location>
</feature>
<keyword evidence="3" id="KW-1185">Reference proteome</keyword>